<sequence>MSAVWQELKAKSASSYLFKKVSKPEDQHWYVYGNPVLVYHPKQKLGDSFRLAHVILLRPSTRNSTHGIQVVYPNGQVRVESPHNVVPLRHSSFTGEDHSDCLNCRFPTRIGMPIIVDDVNNGQGPMKGVIVDDIDSLIRIRWEDGTATDFIDPSNMTFRFDDANSTNTNY</sequence>
<dbReference type="RefSeq" id="XP_002784014.1">
    <property type="nucleotide sequence ID" value="XM_002783968.1"/>
</dbReference>
<dbReference type="GeneID" id="9048625"/>
<dbReference type="EMBL" id="GG684053">
    <property type="protein sequence ID" value="EER01448.1"/>
    <property type="molecule type" value="Genomic_DNA"/>
</dbReference>
<name>C5KBM4_PERM5</name>
<dbReference type="RefSeq" id="XP_002773205.1">
    <property type="nucleotide sequence ID" value="XM_002773159.1"/>
</dbReference>
<accession>C5KBM4</accession>
<dbReference type="RefSeq" id="XP_002786348.1">
    <property type="nucleotide sequence ID" value="XM_002786302.1"/>
</dbReference>
<evidence type="ECO:0000313" key="4">
    <source>
        <dbReference type="EMBL" id="EER18144.1"/>
    </source>
</evidence>
<dbReference type="EMBL" id="GG671883">
    <property type="protein sequence ID" value="EER18144.1"/>
    <property type="molecule type" value="Genomic_DNA"/>
</dbReference>
<dbReference type="GeneID" id="9039943"/>
<dbReference type="GeneID" id="9050552"/>
<organism evidence="5">
    <name type="scientific">Perkinsus marinus (strain ATCC 50983 / TXsc)</name>
    <dbReference type="NCBI Taxonomy" id="423536"/>
    <lineage>
        <taxon>Eukaryota</taxon>
        <taxon>Sar</taxon>
        <taxon>Alveolata</taxon>
        <taxon>Perkinsozoa</taxon>
        <taxon>Perkinsea</taxon>
        <taxon>Perkinsida</taxon>
        <taxon>Perkinsidae</taxon>
        <taxon>Perkinsus</taxon>
    </lineage>
</organism>
<evidence type="ECO:0000313" key="5">
    <source>
        <dbReference type="Proteomes" id="UP000007800"/>
    </source>
</evidence>
<keyword evidence="5" id="KW-1185">Reference proteome</keyword>
<dbReference type="Proteomes" id="UP000007800">
    <property type="component" value="Unassembled WGS sequence"/>
</dbReference>
<evidence type="ECO:0000313" key="3">
    <source>
        <dbReference type="EMBL" id="EER15810.1"/>
    </source>
</evidence>
<dbReference type="EMBL" id="GG673079">
    <property type="protein sequence ID" value="EER15810.1"/>
    <property type="molecule type" value="Genomic_DNA"/>
</dbReference>
<dbReference type="EMBL" id="GG681098">
    <property type="protein sequence ID" value="EER05021.1"/>
    <property type="molecule type" value="Genomic_DNA"/>
</dbReference>
<gene>
    <name evidence="1" type="ORF">Pmar_PMAR008634</name>
    <name evidence="4" type="ORF">Pmar_PMAR009172</name>
    <name evidence="2" type="ORF">Pmar_PMAR009199</name>
    <name evidence="3" type="ORF">Pmar_PMAR017986</name>
</gene>
<reference evidence="4 5" key="1">
    <citation type="submission" date="2008-07" db="EMBL/GenBank/DDBJ databases">
        <authorList>
            <person name="El-Sayed N."/>
            <person name="Caler E."/>
            <person name="Inman J."/>
            <person name="Amedeo P."/>
            <person name="Hass B."/>
            <person name="Wortman J."/>
        </authorList>
    </citation>
    <scope>NUCLEOTIDE SEQUENCE [LARGE SCALE GENOMIC DNA]</scope>
    <source>
        <strain evidence="4">ATCC 50983</strain>
        <strain evidence="5">ATCC 50983 / TXsc</strain>
    </source>
</reference>
<proteinExistence type="predicted"/>
<dbReference type="GeneID" id="9060571"/>
<evidence type="ECO:0000313" key="1">
    <source>
        <dbReference type="EMBL" id="EER01448.1"/>
    </source>
</evidence>
<evidence type="ECO:0000313" key="2">
    <source>
        <dbReference type="EMBL" id="EER05021.1"/>
    </source>
</evidence>
<dbReference type="AlphaFoldDB" id="C5KBM4"/>
<protein>
    <submittedName>
        <fullName evidence="4">Uncharacterized protein</fullName>
    </submittedName>
</protein>
<dbReference type="RefSeq" id="XP_002768730.1">
    <property type="nucleotide sequence ID" value="XM_002768684.1"/>
</dbReference>